<dbReference type="CDD" id="cd14852">
    <property type="entry name" value="LD-carboxypeptidase"/>
    <property type="match status" value="1"/>
</dbReference>
<keyword evidence="2" id="KW-1133">Transmembrane helix</keyword>
<dbReference type="InterPro" id="IPR058193">
    <property type="entry name" value="VanY/YodJ_core_dom"/>
</dbReference>
<feature type="domain" description="G5" evidence="3">
    <location>
        <begin position="91"/>
        <end position="171"/>
    </location>
</feature>
<evidence type="ECO:0000313" key="4">
    <source>
        <dbReference type="EMBL" id="CUO28785.1"/>
    </source>
</evidence>
<feature type="transmembrane region" description="Helical" evidence="2">
    <location>
        <begin position="16"/>
        <end position="35"/>
    </location>
</feature>
<dbReference type="InterPro" id="IPR011098">
    <property type="entry name" value="G5_dom"/>
</dbReference>
<dbReference type="Gene3D" id="3.30.1380.10">
    <property type="match status" value="1"/>
</dbReference>
<gene>
    <name evidence="4" type="ORF">ERS852471_01281</name>
</gene>
<protein>
    <submittedName>
        <fullName evidence="4">D-alanyl-D-alanine carboxypeptidase family protein</fullName>
    </submittedName>
</protein>
<reference evidence="4 5" key="1">
    <citation type="submission" date="2015-09" db="EMBL/GenBank/DDBJ databases">
        <authorList>
            <consortium name="Pathogen Informatics"/>
        </authorList>
    </citation>
    <scope>NUCLEOTIDE SEQUENCE [LARGE SCALE GENOMIC DNA]</scope>
    <source>
        <strain evidence="4 5">2789STDY5834856</strain>
    </source>
</reference>
<evidence type="ECO:0000256" key="1">
    <source>
        <dbReference type="ARBA" id="ARBA00022729"/>
    </source>
</evidence>
<dbReference type="PANTHER" id="PTHR34385">
    <property type="entry name" value="D-ALANYL-D-ALANINE CARBOXYPEPTIDASE"/>
    <property type="match status" value="1"/>
</dbReference>
<dbReference type="InterPro" id="IPR009045">
    <property type="entry name" value="Zn_M74/Hedgehog-like"/>
</dbReference>
<dbReference type="GO" id="GO:0006508">
    <property type="term" value="P:proteolysis"/>
    <property type="evidence" value="ECO:0007669"/>
    <property type="project" value="InterPro"/>
</dbReference>
<dbReference type="EMBL" id="CYZX01000007">
    <property type="protein sequence ID" value="CUO28785.1"/>
    <property type="molecule type" value="Genomic_DNA"/>
</dbReference>
<dbReference type="GO" id="GO:0004180">
    <property type="term" value="F:carboxypeptidase activity"/>
    <property type="evidence" value="ECO:0007669"/>
    <property type="project" value="UniProtKB-KW"/>
</dbReference>
<keyword evidence="1" id="KW-0732">Signal</keyword>
<dbReference type="PROSITE" id="PS51109">
    <property type="entry name" value="G5"/>
    <property type="match status" value="1"/>
</dbReference>
<dbReference type="RefSeq" id="WP_055264843.1">
    <property type="nucleotide sequence ID" value="NZ_CABIXQ010000007.1"/>
</dbReference>
<name>A0A174DXM4_9CLOT</name>
<proteinExistence type="predicted"/>
<keyword evidence="2" id="KW-0812">Transmembrane</keyword>
<evidence type="ECO:0000256" key="2">
    <source>
        <dbReference type="SAM" id="Phobius"/>
    </source>
</evidence>
<dbReference type="Pfam" id="PF03990">
    <property type="entry name" value="DUF348"/>
    <property type="match status" value="1"/>
</dbReference>
<evidence type="ECO:0000259" key="3">
    <source>
        <dbReference type="PROSITE" id="PS51109"/>
    </source>
</evidence>
<keyword evidence="4" id="KW-0645">Protease</keyword>
<evidence type="ECO:0000313" key="5">
    <source>
        <dbReference type="Proteomes" id="UP000095594"/>
    </source>
</evidence>
<dbReference type="SUPFAM" id="SSF55166">
    <property type="entry name" value="Hedgehog/DD-peptidase"/>
    <property type="match status" value="1"/>
</dbReference>
<dbReference type="InterPro" id="IPR003709">
    <property type="entry name" value="VanY-like_core_dom"/>
</dbReference>
<keyword evidence="4" id="KW-0378">Hydrolase</keyword>
<dbReference type="InterPro" id="IPR007137">
    <property type="entry name" value="DUF348"/>
</dbReference>
<dbReference type="InterPro" id="IPR052179">
    <property type="entry name" value="DD-CPase-like"/>
</dbReference>
<dbReference type="Pfam" id="PF07501">
    <property type="entry name" value="G5"/>
    <property type="match status" value="1"/>
</dbReference>
<dbReference type="SMART" id="SM01208">
    <property type="entry name" value="G5"/>
    <property type="match status" value="1"/>
</dbReference>
<dbReference type="Proteomes" id="UP000095594">
    <property type="component" value="Unassembled WGS sequence"/>
</dbReference>
<sequence>MNSRSKDRKKVKKRKKYIIAVSLIFLIMTLVFWNLSIKKVTVLVDGKEIVHKTNKETVGDVIDELGITYSENDKLSKGISESISNNDNIVITRVSFKEETVEEDIAFEEKEVKDYKMPLGESRVIDEGQVGKKTLVYKITYENGVEVKRELINEEIISDASDRIIAKGIFDPTSMTVCVNKTRTVDSDYEPQDLVVPNVRSLVSTSRIMMKSEAAAALENLFKGADADGVYLYAVSGYRSYDYQASIYNPYSGYSAPPGASEHQLGLAMDVNSSYYGSSLTTEFGYSVEGQWVRENAHKYGFIVRYLPGKEDVTGYYYEPWHIRYVGVDLATELYNSGLTLEEYYGEY</sequence>
<dbReference type="PANTHER" id="PTHR34385:SF1">
    <property type="entry name" value="PEPTIDOGLYCAN L-ALANYL-D-GLUTAMATE ENDOPEPTIDASE CWLK"/>
    <property type="match status" value="1"/>
</dbReference>
<dbReference type="AlphaFoldDB" id="A0A174DXM4"/>
<dbReference type="OrthoDB" id="9792074at2"/>
<accession>A0A174DXM4</accession>
<keyword evidence="2" id="KW-0472">Membrane</keyword>
<organism evidence="4 5">
    <name type="scientific">Clostridium disporicum</name>
    <dbReference type="NCBI Taxonomy" id="84024"/>
    <lineage>
        <taxon>Bacteria</taxon>
        <taxon>Bacillati</taxon>
        <taxon>Bacillota</taxon>
        <taxon>Clostridia</taxon>
        <taxon>Eubacteriales</taxon>
        <taxon>Clostridiaceae</taxon>
        <taxon>Clostridium</taxon>
    </lineage>
</organism>
<dbReference type="Gene3D" id="2.20.230.10">
    <property type="entry name" value="Resuscitation-promoting factor rpfb"/>
    <property type="match status" value="1"/>
</dbReference>
<keyword evidence="4" id="KW-0121">Carboxypeptidase</keyword>
<dbReference type="Pfam" id="PF02557">
    <property type="entry name" value="VanY"/>
    <property type="match status" value="1"/>
</dbReference>